<dbReference type="SUPFAM" id="SSF53474">
    <property type="entry name" value="alpha/beta-Hydrolases"/>
    <property type="match status" value="1"/>
</dbReference>
<feature type="domain" description="Alpha/beta hydrolase fold-3" evidence="2">
    <location>
        <begin position="48"/>
        <end position="250"/>
    </location>
</feature>
<dbReference type="PANTHER" id="PTHR48081:SF8">
    <property type="entry name" value="ALPHA_BETA HYDROLASE FOLD-3 DOMAIN-CONTAINING PROTEIN-RELATED"/>
    <property type="match status" value="1"/>
</dbReference>
<reference evidence="3 4" key="1">
    <citation type="submission" date="2020-01" db="EMBL/GenBank/DDBJ databases">
        <authorList>
            <person name="Lee S.D."/>
        </authorList>
    </citation>
    <scope>NUCLEOTIDE SEQUENCE [LARGE SCALE GENOMIC DNA]</scope>
    <source>
        <strain evidence="3 4">SAP-35</strain>
    </source>
</reference>
<sequence>MSSRPADDLQPLSDLLKIRDLEVRGAEGPLPARLYTSGDAGAKRDSLLVFFHAGGFVSGDLDDADIFLRYLTDANQSTAVLAAGYTLATTSPFPAAVEDAHAVLLWAKKNKSKLGWSGKRLLVAGIEAGANLAAVCALMSRDRGGPALAGQILIMPMLDPGLSTCSMREIQQAPELLDVADACAAAYRGYLPNAADRTHPYASPLQSSRLKNLPPALILSTEDDPLRDEAEEYGAKLKSCGVETTVNRMPPAPLHETGARNDCACKCYALGEIASFITGLERSETPPAS</sequence>
<organism evidence="3 4">
    <name type="scientific">Duganella aceris</name>
    <dbReference type="NCBI Taxonomy" id="2703883"/>
    <lineage>
        <taxon>Bacteria</taxon>
        <taxon>Pseudomonadati</taxon>
        <taxon>Pseudomonadota</taxon>
        <taxon>Betaproteobacteria</taxon>
        <taxon>Burkholderiales</taxon>
        <taxon>Oxalobacteraceae</taxon>
        <taxon>Telluria group</taxon>
        <taxon>Duganella</taxon>
    </lineage>
</organism>
<dbReference type="Gene3D" id="3.40.50.1820">
    <property type="entry name" value="alpha/beta hydrolase"/>
    <property type="match status" value="1"/>
</dbReference>
<dbReference type="PANTHER" id="PTHR48081">
    <property type="entry name" value="AB HYDROLASE SUPERFAMILY PROTEIN C4A8.06C"/>
    <property type="match status" value="1"/>
</dbReference>
<dbReference type="InterPro" id="IPR050300">
    <property type="entry name" value="GDXG_lipolytic_enzyme"/>
</dbReference>
<name>A0ABX0FGD1_9BURK</name>
<dbReference type="RefSeq" id="WP_166099400.1">
    <property type="nucleotide sequence ID" value="NZ_JAADJT010000002.1"/>
</dbReference>
<keyword evidence="1 3" id="KW-0378">Hydrolase</keyword>
<evidence type="ECO:0000313" key="4">
    <source>
        <dbReference type="Proteomes" id="UP000666369"/>
    </source>
</evidence>
<dbReference type="InterPro" id="IPR029058">
    <property type="entry name" value="AB_hydrolase_fold"/>
</dbReference>
<keyword evidence="4" id="KW-1185">Reference proteome</keyword>
<dbReference type="InterPro" id="IPR013094">
    <property type="entry name" value="AB_hydrolase_3"/>
</dbReference>
<evidence type="ECO:0000313" key="3">
    <source>
        <dbReference type="EMBL" id="NGZ83623.1"/>
    </source>
</evidence>
<dbReference type="GO" id="GO:0016787">
    <property type="term" value="F:hydrolase activity"/>
    <property type="evidence" value="ECO:0007669"/>
    <property type="project" value="UniProtKB-KW"/>
</dbReference>
<dbReference type="Proteomes" id="UP000666369">
    <property type="component" value="Unassembled WGS sequence"/>
</dbReference>
<dbReference type="EMBL" id="JAADJT010000002">
    <property type="protein sequence ID" value="NGZ83623.1"/>
    <property type="molecule type" value="Genomic_DNA"/>
</dbReference>
<comment type="caution">
    <text evidence="3">The sequence shown here is derived from an EMBL/GenBank/DDBJ whole genome shotgun (WGS) entry which is preliminary data.</text>
</comment>
<gene>
    <name evidence="3" type="ORF">GW587_05030</name>
</gene>
<reference evidence="4" key="2">
    <citation type="submission" date="2023-07" db="EMBL/GenBank/DDBJ databases">
        <title>Duganella aceri sp. nov., isolated from tree sap.</title>
        <authorList>
            <person name="Kim I.S."/>
        </authorList>
    </citation>
    <scope>NUCLEOTIDE SEQUENCE [LARGE SCALE GENOMIC DNA]</scope>
    <source>
        <strain evidence="4">SAP-35</strain>
    </source>
</reference>
<evidence type="ECO:0000259" key="2">
    <source>
        <dbReference type="Pfam" id="PF07859"/>
    </source>
</evidence>
<accession>A0ABX0FGD1</accession>
<dbReference type="Pfam" id="PF07859">
    <property type="entry name" value="Abhydrolase_3"/>
    <property type="match status" value="1"/>
</dbReference>
<evidence type="ECO:0000256" key="1">
    <source>
        <dbReference type="ARBA" id="ARBA00022801"/>
    </source>
</evidence>
<protein>
    <submittedName>
        <fullName evidence="3">Alpha/beta hydrolase</fullName>
    </submittedName>
</protein>
<proteinExistence type="predicted"/>